<feature type="region of interest" description="Disordered" evidence="1">
    <location>
        <begin position="1"/>
        <end position="79"/>
    </location>
</feature>
<evidence type="ECO:0000313" key="2">
    <source>
        <dbReference type="EMBL" id="KAH3771746.1"/>
    </source>
</evidence>
<dbReference type="AlphaFoldDB" id="A0A9D4E3I3"/>
<organism evidence="2 3">
    <name type="scientific">Dreissena polymorpha</name>
    <name type="common">Zebra mussel</name>
    <name type="synonym">Mytilus polymorpha</name>
    <dbReference type="NCBI Taxonomy" id="45954"/>
    <lineage>
        <taxon>Eukaryota</taxon>
        <taxon>Metazoa</taxon>
        <taxon>Spiralia</taxon>
        <taxon>Lophotrochozoa</taxon>
        <taxon>Mollusca</taxon>
        <taxon>Bivalvia</taxon>
        <taxon>Autobranchia</taxon>
        <taxon>Heteroconchia</taxon>
        <taxon>Euheterodonta</taxon>
        <taxon>Imparidentia</taxon>
        <taxon>Neoheterodontei</taxon>
        <taxon>Myida</taxon>
        <taxon>Dreissenoidea</taxon>
        <taxon>Dreissenidae</taxon>
        <taxon>Dreissena</taxon>
    </lineage>
</organism>
<reference evidence="2" key="1">
    <citation type="journal article" date="2019" name="bioRxiv">
        <title>The Genome of the Zebra Mussel, Dreissena polymorpha: A Resource for Invasive Species Research.</title>
        <authorList>
            <person name="McCartney M.A."/>
            <person name="Auch B."/>
            <person name="Kono T."/>
            <person name="Mallez S."/>
            <person name="Zhang Y."/>
            <person name="Obille A."/>
            <person name="Becker A."/>
            <person name="Abrahante J.E."/>
            <person name="Garbe J."/>
            <person name="Badalamenti J.P."/>
            <person name="Herman A."/>
            <person name="Mangelson H."/>
            <person name="Liachko I."/>
            <person name="Sullivan S."/>
            <person name="Sone E.D."/>
            <person name="Koren S."/>
            <person name="Silverstein K.A.T."/>
            <person name="Beckman K.B."/>
            <person name="Gohl D.M."/>
        </authorList>
    </citation>
    <scope>NUCLEOTIDE SEQUENCE</scope>
    <source>
        <strain evidence="2">Duluth1</strain>
        <tissue evidence="2">Whole animal</tissue>
    </source>
</reference>
<dbReference type="EMBL" id="JAIWYP010000009">
    <property type="protein sequence ID" value="KAH3771746.1"/>
    <property type="molecule type" value="Genomic_DNA"/>
</dbReference>
<keyword evidence="3" id="KW-1185">Reference proteome</keyword>
<evidence type="ECO:0000256" key="1">
    <source>
        <dbReference type="SAM" id="MobiDB-lite"/>
    </source>
</evidence>
<comment type="caution">
    <text evidence="2">The sequence shown here is derived from an EMBL/GenBank/DDBJ whole genome shotgun (WGS) entry which is preliminary data.</text>
</comment>
<reference evidence="2" key="2">
    <citation type="submission" date="2020-11" db="EMBL/GenBank/DDBJ databases">
        <authorList>
            <person name="McCartney M.A."/>
            <person name="Auch B."/>
            <person name="Kono T."/>
            <person name="Mallez S."/>
            <person name="Becker A."/>
            <person name="Gohl D.M."/>
            <person name="Silverstein K.A.T."/>
            <person name="Koren S."/>
            <person name="Bechman K.B."/>
            <person name="Herman A."/>
            <person name="Abrahante J.E."/>
            <person name="Garbe J."/>
        </authorList>
    </citation>
    <scope>NUCLEOTIDE SEQUENCE</scope>
    <source>
        <strain evidence="2">Duluth1</strain>
        <tissue evidence="2">Whole animal</tissue>
    </source>
</reference>
<dbReference type="Proteomes" id="UP000828390">
    <property type="component" value="Unassembled WGS sequence"/>
</dbReference>
<accession>A0A9D4E3I3</accession>
<feature type="compositionally biased region" description="Polar residues" evidence="1">
    <location>
        <begin position="68"/>
        <end position="79"/>
    </location>
</feature>
<proteinExistence type="predicted"/>
<gene>
    <name evidence="2" type="ORF">DPMN_173073</name>
</gene>
<sequence>MLKLAQTDRQTNRPTNRQGKNNMSPTTILAQTNRPTNQQTNRQGKNNMSPTTICLKPHQKRKPKLIGNSPTSGYLDNKADNWSTRHAQNTECVNQDGPCIVYSQENRPP</sequence>
<evidence type="ECO:0000313" key="3">
    <source>
        <dbReference type="Proteomes" id="UP000828390"/>
    </source>
</evidence>
<protein>
    <submittedName>
        <fullName evidence="2">Uncharacterized protein</fullName>
    </submittedName>
</protein>
<name>A0A9D4E3I3_DREPO</name>
<feature type="compositionally biased region" description="Polar residues" evidence="1">
    <location>
        <begin position="7"/>
        <end position="52"/>
    </location>
</feature>